<dbReference type="SUPFAM" id="SSF64182">
    <property type="entry name" value="DHH phosphoesterases"/>
    <property type="match status" value="1"/>
</dbReference>
<organism evidence="3 4">
    <name type="scientific">Termititenax aidoneus</name>
    <dbReference type="NCBI Taxonomy" id="2218524"/>
    <lineage>
        <taxon>Bacteria</taxon>
        <taxon>Bacillati</taxon>
        <taxon>Candidatus Margulisiibacteriota</taxon>
        <taxon>Candidatus Termititenacia</taxon>
        <taxon>Candidatus Termititenacales</taxon>
        <taxon>Candidatus Termititenacaceae</taxon>
        <taxon>Candidatus Termititenax</taxon>
    </lineage>
</organism>
<reference evidence="3 4" key="1">
    <citation type="journal article" date="2019" name="ISME J.">
        <title>Genome analyses of uncultured TG2/ZB3 bacteria in 'Margulisbacteria' specifically attached to ectosymbiotic spirochetes of protists in the termite gut.</title>
        <authorList>
            <person name="Utami Y.D."/>
            <person name="Kuwahara H."/>
            <person name="Igai K."/>
            <person name="Murakami T."/>
            <person name="Sugaya K."/>
            <person name="Morikawa T."/>
            <person name="Nagura Y."/>
            <person name="Yuki M."/>
            <person name="Deevong P."/>
            <person name="Inoue T."/>
            <person name="Kihara K."/>
            <person name="Lo N."/>
            <person name="Yamada A."/>
            <person name="Ohkuma M."/>
            <person name="Hongoh Y."/>
        </authorList>
    </citation>
    <scope>NUCLEOTIDE SEQUENCE [LARGE SCALE GENOMIC DNA]</scope>
    <source>
        <strain evidence="3">NkOx7-01</strain>
    </source>
</reference>
<dbReference type="EMBL" id="BGZN01000185">
    <property type="protein sequence ID" value="GBR75190.1"/>
    <property type="molecule type" value="Genomic_DNA"/>
</dbReference>
<evidence type="ECO:0000313" key="4">
    <source>
        <dbReference type="Proteomes" id="UP000269352"/>
    </source>
</evidence>
<proteinExistence type="predicted"/>
<dbReference type="PANTHER" id="PTHR47618">
    <property type="entry name" value="BIFUNCTIONAL OLIGORIBONUCLEASE AND PAP PHOSPHATASE NRNA"/>
    <property type="match status" value="1"/>
</dbReference>
<dbReference type="Proteomes" id="UP000269352">
    <property type="component" value="Unassembled WGS sequence"/>
</dbReference>
<feature type="domain" description="DHHA1" evidence="2">
    <location>
        <begin position="245"/>
        <end position="317"/>
    </location>
</feature>
<dbReference type="InterPro" id="IPR001667">
    <property type="entry name" value="DDH_dom"/>
</dbReference>
<name>A0A388TE05_TERA1</name>
<protein>
    <submittedName>
        <fullName evidence="3">NanoRNase/pAp phosphatase</fullName>
    </submittedName>
</protein>
<keyword evidence="4" id="KW-1185">Reference proteome</keyword>
<dbReference type="PANTHER" id="PTHR47618:SF1">
    <property type="entry name" value="BIFUNCTIONAL OLIGORIBONUCLEASE AND PAP PHOSPHATASE NRNA"/>
    <property type="match status" value="1"/>
</dbReference>
<dbReference type="AlphaFoldDB" id="A0A388TE05"/>
<dbReference type="InterPro" id="IPR051319">
    <property type="entry name" value="Oligoribo/pAp-PDE_c-di-AMP_PDE"/>
</dbReference>
<feature type="domain" description="DDH" evidence="1">
    <location>
        <begin position="14"/>
        <end position="164"/>
    </location>
</feature>
<gene>
    <name evidence="3" type="primary">nrnA</name>
    <name evidence="3" type="ORF">NO1_2223</name>
</gene>
<dbReference type="Pfam" id="PF02272">
    <property type="entry name" value="DHHA1"/>
    <property type="match status" value="1"/>
</dbReference>
<evidence type="ECO:0000313" key="3">
    <source>
        <dbReference type="EMBL" id="GBR75190.1"/>
    </source>
</evidence>
<comment type="caution">
    <text evidence="3">The sequence shown here is derived from an EMBL/GenBank/DDBJ whole genome shotgun (WGS) entry which is preliminary data.</text>
</comment>
<accession>A0A388TE05</accession>
<evidence type="ECO:0000259" key="1">
    <source>
        <dbReference type="Pfam" id="PF01368"/>
    </source>
</evidence>
<dbReference type="Gene3D" id="3.90.1640.10">
    <property type="entry name" value="inorganic pyrophosphatase (n-terminal core)"/>
    <property type="match status" value="1"/>
</dbReference>
<dbReference type="Gene3D" id="3.10.310.30">
    <property type="match status" value="1"/>
</dbReference>
<dbReference type="InterPro" id="IPR038763">
    <property type="entry name" value="DHH_sf"/>
</dbReference>
<evidence type="ECO:0000259" key="2">
    <source>
        <dbReference type="Pfam" id="PF02272"/>
    </source>
</evidence>
<dbReference type="InterPro" id="IPR003156">
    <property type="entry name" value="DHHA1_dom"/>
</dbReference>
<dbReference type="Pfam" id="PF01368">
    <property type="entry name" value="DHH"/>
    <property type="match status" value="1"/>
</dbReference>
<dbReference type="GO" id="GO:0003676">
    <property type="term" value="F:nucleic acid binding"/>
    <property type="evidence" value="ECO:0007669"/>
    <property type="project" value="InterPro"/>
</dbReference>
<sequence length="321" mass="35906">MKNTWQLIFKKAKNILILTHVDPDADALGSAYLLRELIKKINPRARVIVWLDPQHKNELNAFIKKADISTAYPQDTPLNVRSANVCQKQFDLIASVDASDAGRLYGYKNQKIDICIDHHVSSRKFAEINIIDHSAASCTLVIYDLLQKLKIKLTKTMAEYLYWGLSSDTGNFAFANTDARVFSAAQACARLGVNPNAVYNKLNEQLSRREILDFARAVSQTQSFCRQKLSVAIIPQTLKVDNRFLIDFIRREKNAEAVAVLVEKADYIKVSLRSKTALDVAKVAAHFNGGGHCKAAAGKIFGATLAEAQKQIVQYFNKNVF</sequence>